<organism evidence="2">
    <name type="scientific">Cupriavidus necator</name>
    <name type="common">Alcaligenes eutrophus</name>
    <name type="synonym">Ralstonia eutropha</name>
    <dbReference type="NCBI Taxonomy" id="106590"/>
    <lineage>
        <taxon>Bacteria</taxon>
        <taxon>Pseudomonadati</taxon>
        <taxon>Pseudomonadota</taxon>
        <taxon>Betaproteobacteria</taxon>
        <taxon>Burkholderiales</taxon>
        <taxon>Burkholderiaceae</taxon>
        <taxon>Cupriavidus</taxon>
    </lineage>
</organism>
<dbReference type="RefSeq" id="WP_340524764.1">
    <property type="nucleotide sequence ID" value="NZ_FMSH01000173.1"/>
</dbReference>
<evidence type="ECO:0000256" key="1">
    <source>
        <dbReference type="SAM" id="MobiDB-lite"/>
    </source>
</evidence>
<protein>
    <recommendedName>
        <fullName evidence="3">Integrase catalytic domain-containing protein</fullName>
    </recommendedName>
</protein>
<evidence type="ECO:0000313" key="2">
    <source>
        <dbReference type="EMBL" id="SCU75851.1"/>
    </source>
</evidence>
<evidence type="ECO:0008006" key="3">
    <source>
        <dbReference type="Google" id="ProtNLM"/>
    </source>
</evidence>
<gene>
    <name evidence="2" type="ORF">CNECB9_2540084</name>
</gene>
<accession>A0A1K0IET8</accession>
<reference evidence="2" key="1">
    <citation type="submission" date="2016-09" db="EMBL/GenBank/DDBJ databases">
        <authorList>
            <person name="Capua I."/>
            <person name="De Benedictis P."/>
            <person name="Joannis T."/>
            <person name="Lombin L.H."/>
            <person name="Cattoli G."/>
        </authorList>
    </citation>
    <scope>NUCLEOTIDE SEQUENCE</scope>
    <source>
        <strain evidence="2">B9</strain>
    </source>
</reference>
<dbReference type="AlphaFoldDB" id="A0A1K0IET8"/>
<feature type="compositionally biased region" description="Basic and acidic residues" evidence="1">
    <location>
        <begin position="630"/>
        <end position="639"/>
    </location>
</feature>
<sequence>MKTGARRSMIPAALQDTAAWPDIDVSYLDENARRVVARKKEAIALYMAGYSFRDIATQTLISDDNLRRIIKRCLVVAPDKRIFGFRALHPGLHVVAYTRTKPVVRSFVLDTSSSSGFAGALGQLFLRFPWLHKRVIRQFLGQNDDGEYVEARKPIVNIHSEFLEELEGRLKPGEWPLNTRNRGYSALQKYLHALLKTRPAAYIRERSGEEAAWHLRIGKGHPRLIQAWMPFSILELDYVRQDAPGYIEFEDRYGHLHRLLVARWYVGVLADECTGGVCGYHVAYEAEPSSDTALQTVLSSLMPAAQDDDAPLMRDVVPEQASLLANLLPSCARQGCCLLKVDNGWANVANDFVNNVIDVLGCAVEFGVPRAWWLRPFIERLNGKLAERGLHRLRCTYGSGPHDPRRREPEKEAALYRLRDKELAAILDAVIAEHHTVFTPEKFFRSTIRDILEGYATRPELDWVPQPLPIASEPELRLLMHKVVATVRGSVKKGVRPYVQFDRCRYTNQRLSSDFTLIGQKVELQVQRMDIRKAWAVVLSTGQDLGQLNPDARWVDWKYSILARRVMNRRALASPAERDPQSVHEIIRARRQALIDQKPKKRSKREALEIAKLQRQIAYDPAEKPTTSSAERRGSREPRGVFTAFRNTRKDDDV</sequence>
<dbReference type="EMBL" id="FMSH01000173">
    <property type="protein sequence ID" value="SCU75851.1"/>
    <property type="molecule type" value="Genomic_DNA"/>
</dbReference>
<feature type="region of interest" description="Disordered" evidence="1">
    <location>
        <begin position="619"/>
        <end position="654"/>
    </location>
</feature>
<proteinExistence type="predicted"/>
<name>A0A1K0IET8_CUPNE</name>